<evidence type="ECO:0000313" key="1">
    <source>
        <dbReference type="EMBL" id="MFC5495518.1"/>
    </source>
</evidence>
<accession>A0ABW0N8D5</accession>
<proteinExistence type="predicted"/>
<reference evidence="2" key="1">
    <citation type="journal article" date="2019" name="Int. J. Syst. Evol. Microbiol.">
        <title>The Global Catalogue of Microorganisms (GCM) 10K type strain sequencing project: providing services to taxonomists for standard genome sequencing and annotation.</title>
        <authorList>
            <consortium name="The Broad Institute Genomics Platform"/>
            <consortium name="The Broad Institute Genome Sequencing Center for Infectious Disease"/>
            <person name="Wu L."/>
            <person name="Ma J."/>
        </authorList>
    </citation>
    <scope>NUCLEOTIDE SEQUENCE [LARGE SCALE GENOMIC DNA]</scope>
    <source>
        <strain evidence="2">KACC 13778</strain>
    </source>
</reference>
<organism evidence="1 2">
    <name type="scientific">Nocardioides caricicola</name>
    <dbReference type="NCBI Taxonomy" id="634770"/>
    <lineage>
        <taxon>Bacteria</taxon>
        <taxon>Bacillati</taxon>
        <taxon>Actinomycetota</taxon>
        <taxon>Actinomycetes</taxon>
        <taxon>Propionibacteriales</taxon>
        <taxon>Nocardioidaceae</taxon>
        <taxon>Nocardioides</taxon>
    </lineage>
</organism>
<sequence length="57" mass="5930">MIIEVRPTPALRRHRARIVGAVAVAGLVAASLLSVAQLASASDVGRPDVTVSDRSHD</sequence>
<dbReference type="Proteomes" id="UP001595956">
    <property type="component" value="Unassembled WGS sequence"/>
</dbReference>
<keyword evidence="2" id="KW-1185">Reference proteome</keyword>
<name>A0ABW0N8D5_9ACTN</name>
<protein>
    <submittedName>
        <fullName evidence="1">Uncharacterized protein</fullName>
    </submittedName>
</protein>
<gene>
    <name evidence="1" type="ORF">ACFPKY_20585</name>
</gene>
<dbReference type="EMBL" id="JBHSMD010000010">
    <property type="protein sequence ID" value="MFC5495518.1"/>
    <property type="molecule type" value="Genomic_DNA"/>
</dbReference>
<evidence type="ECO:0000313" key="2">
    <source>
        <dbReference type="Proteomes" id="UP001595956"/>
    </source>
</evidence>
<comment type="caution">
    <text evidence="1">The sequence shown here is derived from an EMBL/GenBank/DDBJ whole genome shotgun (WGS) entry which is preliminary data.</text>
</comment>
<dbReference type="RefSeq" id="WP_345181526.1">
    <property type="nucleotide sequence ID" value="NZ_BAABFQ010000009.1"/>
</dbReference>